<dbReference type="Gene3D" id="1.10.287.910">
    <property type="entry name" value="bacterial mercury transporter, merf"/>
    <property type="match status" value="1"/>
</dbReference>
<organism evidence="2 3">
    <name type="scientific">Methylococcus capsulatus</name>
    <dbReference type="NCBI Taxonomy" id="414"/>
    <lineage>
        <taxon>Bacteria</taxon>
        <taxon>Pseudomonadati</taxon>
        <taxon>Pseudomonadota</taxon>
        <taxon>Gammaproteobacteria</taxon>
        <taxon>Methylococcales</taxon>
        <taxon>Methylococcaceae</taxon>
        <taxon>Methylococcus</taxon>
    </lineage>
</organism>
<dbReference type="RefSeq" id="WP_198322007.1">
    <property type="nucleotide sequence ID" value="NZ_CP104311.1"/>
</dbReference>
<evidence type="ECO:0000256" key="1">
    <source>
        <dbReference type="SAM" id="Phobius"/>
    </source>
</evidence>
<sequence>MDNKTLLRTGIVGSIVAAICCATPILVILLGAVGLSAWAGWLDYVLIPTLIVFVGLTVYALNQRKRAVQCCAPGTAPNTGNGEKNEHV</sequence>
<dbReference type="Proteomes" id="UP001359308">
    <property type="component" value="Chromosome"/>
</dbReference>
<feature type="transmembrane region" description="Helical" evidence="1">
    <location>
        <begin position="41"/>
        <end position="61"/>
    </location>
</feature>
<keyword evidence="3" id="KW-1185">Reference proteome</keyword>
<keyword evidence="1" id="KW-0472">Membrane</keyword>
<gene>
    <name evidence="2" type="primary">merF</name>
    <name evidence="2" type="ORF">N4J17_13885</name>
</gene>
<keyword evidence="1" id="KW-1133">Transmembrane helix</keyword>
<proteinExistence type="predicted"/>
<keyword evidence="1" id="KW-0812">Transmembrane</keyword>
<dbReference type="EMBL" id="CP104311">
    <property type="protein sequence ID" value="WWF01542.1"/>
    <property type="molecule type" value="Genomic_DNA"/>
</dbReference>
<accession>A0ABZ2F2W2</accession>
<name>A0ABZ2F2W2_METCP</name>
<dbReference type="InterPro" id="IPR021091">
    <property type="entry name" value="Mercury_ion_transport_MerF"/>
</dbReference>
<dbReference type="Pfam" id="PF11431">
    <property type="entry name" value="Transport_MerF"/>
    <property type="match status" value="1"/>
</dbReference>
<dbReference type="NCBIfam" id="NF033565">
    <property type="entry name" value="trans_MerF"/>
    <property type="match status" value="1"/>
</dbReference>
<feature type="transmembrane region" description="Helical" evidence="1">
    <location>
        <begin position="12"/>
        <end position="35"/>
    </location>
</feature>
<evidence type="ECO:0000313" key="2">
    <source>
        <dbReference type="EMBL" id="WWF01542.1"/>
    </source>
</evidence>
<protein>
    <submittedName>
        <fullName evidence="2">Mercury resistance system transport protein MerF</fullName>
    </submittedName>
</protein>
<reference evidence="2 3" key="1">
    <citation type="submission" date="2022-09" db="EMBL/GenBank/DDBJ databases">
        <authorList>
            <person name="Giprobiosintez L."/>
        </authorList>
    </citation>
    <scope>NUCLEOTIDE SEQUENCE [LARGE SCALE GENOMIC DNA]</scope>
    <source>
        <strain evidence="3">VKPM-B-12549 (GBS-15)</strain>
    </source>
</reference>
<evidence type="ECO:0000313" key="3">
    <source>
        <dbReference type="Proteomes" id="UP001359308"/>
    </source>
</evidence>